<feature type="domain" description="ABC transmembrane type-1" evidence="8">
    <location>
        <begin position="100"/>
        <end position="315"/>
    </location>
</feature>
<dbReference type="PANTHER" id="PTHR30193">
    <property type="entry name" value="ABC TRANSPORTER PERMEASE PROTEIN"/>
    <property type="match status" value="1"/>
</dbReference>
<dbReference type="RefSeq" id="WP_382391489.1">
    <property type="nucleotide sequence ID" value="NZ_JBHTCQ010000001.1"/>
</dbReference>
<organism evidence="9 10">
    <name type="scientific">Georgenia alba</name>
    <dbReference type="NCBI Taxonomy" id="2233858"/>
    <lineage>
        <taxon>Bacteria</taxon>
        <taxon>Bacillati</taxon>
        <taxon>Actinomycetota</taxon>
        <taxon>Actinomycetes</taxon>
        <taxon>Micrococcales</taxon>
        <taxon>Bogoriellaceae</taxon>
        <taxon>Georgenia</taxon>
    </lineage>
</organism>
<protein>
    <submittedName>
        <fullName evidence="9">Carbohydrate ABC transporter permease</fullName>
    </submittedName>
</protein>
<name>A0ABW2Q546_9MICO</name>
<dbReference type="InterPro" id="IPR051393">
    <property type="entry name" value="ABC_transporter_permease"/>
</dbReference>
<keyword evidence="2 7" id="KW-0813">Transport</keyword>
<comment type="similarity">
    <text evidence="7">Belongs to the binding-protein-dependent transport system permease family.</text>
</comment>
<keyword evidence="3" id="KW-1003">Cell membrane</keyword>
<accession>A0ABW2Q546</accession>
<sequence length="328" mass="35936">MDFFLYTKWGQMVLAVLAFAVVVAAILGIARVGDRATGRSRTAVMVLCFGGPAVFLLVLGLLYPAVRTTVMSFMDPSAEGFVGLANYEWVFTNPDSLQAFLNTFWWVVLVPLVSTGVGLLYAILVDKSRFEKIAKTLLFIPMAISFVGAGIIWKFVYEYRGAAQEQIGLLNALLVGIGLEPLRFLQDSPWNTFFLILVMIWIQAGFAMVLLSAAIKAIPDDIVEAARLDGVGAWQMFANITVPSIRPTLVVVVTTITIATLKIFDIPRTMTGARFDTQVLANLMYDQSFTFGNSGTGSALAVVIFVLVIPIVVFNVRQMVKNREVRGA</sequence>
<dbReference type="InterPro" id="IPR035906">
    <property type="entry name" value="MetI-like_sf"/>
</dbReference>
<keyword evidence="6 7" id="KW-0472">Membrane</keyword>
<dbReference type="EMBL" id="JBHTCQ010000001">
    <property type="protein sequence ID" value="MFC7404266.1"/>
    <property type="molecule type" value="Genomic_DNA"/>
</dbReference>
<evidence type="ECO:0000256" key="6">
    <source>
        <dbReference type="ARBA" id="ARBA00023136"/>
    </source>
</evidence>
<comment type="caution">
    <text evidence="9">The sequence shown here is derived from an EMBL/GenBank/DDBJ whole genome shotgun (WGS) entry which is preliminary data.</text>
</comment>
<evidence type="ECO:0000256" key="1">
    <source>
        <dbReference type="ARBA" id="ARBA00004651"/>
    </source>
</evidence>
<evidence type="ECO:0000256" key="2">
    <source>
        <dbReference type="ARBA" id="ARBA00022448"/>
    </source>
</evidence>
<comment type="subcellular location">
    <subcellularLocation>
        <location evidence="1 7">Cell membrane</location>
        <topology evidence="1 7">Multi-pass membrane protein</topology>
    </subcellularLocation>
</comment>
<evidence type="ECO:0000256" key="3">
    <source>
        <dbReference type="ARBA" id="ARBA00022475"/>
    </source>
</evidence>
<evidence type="ECO:0000256" key="4">
    <source>
        <dbReference type="ARBA" id="ARBA00022692"/>
    </source>
</evidence>
<feature type="transmembrane region" description="Helical" evidence="7">
    <location>
        <begin position="298"/>
        <end position="316"/>
    </location>
</feature>
<feature type="transmembrane region" description="Helical" evidence="7">
    <location>
        <begin position="136"/>
        <end position="155"/>
    </location>
</feature>
<proteinExistence type="inferred from homology"/>
<evidence type="ECO:0000259" key="8">
    <source>
        <dbReference type="PROSITE" id="PS50928"/>
    </source>
</evidence>
<dbReference type="PANTHER" id="PTHR30193:SF18">
    <property type="entry name" value="OSMOPROTECTIVE COMPOUNDS UPTAKE PERMEASE PROTEIN GGTC"/>
    <property type="match status" value="1"/>
</dbReference>
<dbReference type="InterPro" id="IPR000515">
    <property type="entry name" value="MetI-like"/>
</dbReference>
<evidence type="ECO:0000313" key="9">
    <source>
        <dbReference type="EMBL" id="MFC7404266.1"/>
    </source>
</evidence>
<feature type="transmembrane region" description="Helical" evidence="7">
    <location>
        <begin position="104"/>
        <end position="124"/>
    </location>
</feature>
<feature type="transmembrane region" description="Helical" evidence="7">
    <location>
        <begin position="12"/>
        <end position="30"/>
    </location>
</feature>
<keyword evidence="5 7" id="KW-1133">Transmembrane helix</keyword>
<dbReference type="CDD" id="cd06261">
    <property type="entry name" value="TM_PBP2"/>
    <property type="match status" value="1"/>
</dbReference>
<dbReference type="PROSITE" id="PS50928">
    <property type="entry name" value="ABC_TM1"/>
    <property type="match status" value="1"/>
</dbReference>
<feature type="transmembrane region" description="Helical" evidence="7">
    <location>
        <begin position="192"/>
        <end position="215"/>
    </location>
</feature>
<evidence type="ECO:0000256" key="7">
    <source>
        <dbReference type="RuleBase" id="RU363032"/>
    </source>
</evidence>
<keyword evidence="10" id="KW-1185">Reference proteome</keyword>
<reference evidence="10" key="1">
    <citation type="journal article" date="2019" name="Int. J. Syst. Evol. Microbiol.">
        <title>The Global Catalogue of Microorganisms (GCM) 10K type strain sequencing project: providing services to taxonomists for standard genome sequencing and annotation.</title>
        <authorList>
            <consortium name="The Broad Institute Genomics Platform"/>
            <consortium name="The Broad Institute Genome Sequencing Center for Infectious Disease"/>
            <person name="Wu L."/>
            <person name="Ma J."/>
        </authorList>
    </citation>
    <scope>NUCLEOTIDE SEQUENCE [LARGE SCALE GENOMIC DNA]</scope>
    <source>
        <strain evidence="10">JCM 1490</strain>
    </source>
</reference>
<dbReference type="SUPFAM" id="SSF161098">
    <property type="entry name" value="MetI-like"/>
    <property type="match status" value="1"/>
</dbReference>
<evidence type="ECO:0000313" key="10">
    <source>
        <dbReference type="Proteomes" id="UP001596455"/>
    </source>
</evidence>
<evidence type="ECO:0000256" key="5">
    <source>
        <dbReference type="ARBA" id="ARBA00022989"/>
    </source>
</evidence>
<gene>
    <name evidence="9" type="ORF">ACFQQL_04010</name>
</gene>
<keyword evidence="4 7" id="KW-0812">Transmembrane</keyword>
<dbReference type="Pfam" id="PF00528">
    <property type="entry name" value="BPD_transp_1"/>
    <property type="match status" value="1"/>
</dbReference>
<feature type="transmembrane region" description="Helical" evidence="7">
    <location>
        <begin position="42"/>
        <end position="66"/>
    </location>
</feature>
<dbReference type="Proteomes" id="UP001596455">
    <property type="component" value="Unassembled WGS sequence"/>
</dbReference>
<dbReference type="Gene3D" id="1.10.3720.10">
    <property type="entry name" value="MetI-like"/>
    <property type="match status" value="1"/>
</dbReference>